<dbReference type="CDD" id="cd08422">
    <property type="entry name" value="PBP2_CrgA_like"/>
    <property type="match status" value="1"/>
</dbReference>
<accession>A0A2R8AG81</accession>
<proteinExistence type="inferred from homology"/>
<gene>
    <name evidence="6" type="primary">dmlR_1</name>
    <name evidence="6" type="ORF">ALP8811_00055</name>
</gene>
<dbReference type="Gene3D" id="3.40.190.290">
    <property type="match status" value="1"/>
</dbReference>
<dbReference type="GO" id="GO:0043565">
    <property type="term" value="F:sequence-specific DNA binding"/>
    <property type="evidence" value="ECO:0007669"/>
    <property type="project" value="TreeGrafter"/>
</dbReference>
<keyword evidence="3" id="KW-0238">DNA-binding</keyword>
<name>A0A2R8AG81_9RHOB</name>
<protein>
    <submittedName>
        <fullName evidence="6">HTH-type transcriptional regulator DmlR</fullName>
    </submittedName>
</protein>
<dbReference type="FunFam" id="1.10.10.10:FF:000001">
    <property type="entry name" value="LysR family transcriptional regulator"/>
    <property type="match status" value="1"/>
</dbReference>
<dbReference type="InterPro" id="IPR036388">
    <property type="entry name" value="WH-like_DNA-bd_sf"/>
</dbReference>
<sequence>MSAGLHSLALIGRDTKIAADFFRECVMDRLTEMEAFATVVDQGGFTDAAKKMGISKSAVSKHVSSLEARLGARLLNRTTRRVSPTEIGLAYYDRARRVLNDAGEADALVTSMQSAPAGLLRISVATDFGVNHLSPVLGEFLKDFPEVNVTMELANRYVELISEGFDMAIRVGELEDSSLRARKIADTTRRMVGSPDYFERYGRPKRIDDLNNHKLLHYSRQSSGNVWKIPAPSGELRQIRTAGWLSVNDGQSLLNAAISGLGIAYLPSFLYADALEQGLVEEAIPDLPADIQGIYAVYPPGRFTQPKVRAFIDFLVQAFANKGPDAW</sequence>
<dbReference type="InterPro" id="IPR005119">
    <property type="entry name" value="LysR_subst-bd"/>
</dbReference>
<dbReference type="InterPro" id="IPR058163">
    <property type="entry name" value="LysR-type_TF_proteobact-type"/>
</dbReference>
<keyword evidence="4" id="KW-0804">Transcription</keyword>
<dbReference type="AlphaFoldDB" id="A0A2R8AG81"/>
<dbReference type="SUPFAM" id="SSF53850">
    <property type="entry name" value="Periplasmic binding protein-like II"/>
    <property type="match status" value="1"/>
</dbReference>
<reference evidence="7" key="1">
    <citation type="submission" date="2018-03" db="EMBL/GenBank/DDBJ databases">
        <authorList>
            <person name="Rodrigo-Torres L."/>
            <person name="Arahal R. D."/>
            <person name="Lucena T."/>
        </authorList>
    </citation>
    <scope>NUCLEOTIDE SEQUENCE [LARGE SCALE GENOMIC DNA]</scope>
    <source>
        <strain evidence="7">CECT 8811</strain>
    </source>
</reference>
<evidence type="ECO:0000256" key="3">
    <source>
        <dbReference type="ARBA" id="ARBA00023125"/>
    </source>
</evidence>
<dbReference type="GO" id="GO:0006351">
    <property type="term" value="P:DNA-templated transcription"/>
    <property type="evidence" value="ECO:0007669"/>
    <property type="project" value="TreeGrafter"/>
</dbReference>
<organism evidence="6 7">
    <name type="scientific">Aliiroseovarius pelagivivens</name>
    <dbReference type="NCBI Taxonomy" id="1639690"/>
    <lineage>
        <taxon>Bacteria</taxon>
        <taxon>Pseudomonadati</taxon>
        <taxon>Pseudomonadota</taxon>
        <taxon>Alphaproteobacteria</taxon>
        <taxon>Rhodobacterales</taxon>
        <taxon>Paracoccaceae</taxon>
        <taxon>Aliiroseovarius</taxon>
    </lineage>
</organism>
<dbReference type="Pfam" id="PF03466">
    <property type="entry name" value="LysR_substrate"/>
    <property type="match status" value="1"/>
</dbReference>
<dbReference type="InterPro" id="IPR000847">
    <property type="entry name" value="LysR_HTH_N"/>
</dbReference>
<evidence type="ECO:0000256" key="2">
    <source>
        <dbReference type="ARBA" id="ARBA00023015"/>
    </source>
</evidence>
<evidence type="ECO:0000256" key="1">
    <source>
        <dbReference type="ARBA" id="ARBA00009437"/>
    </source>
</evidence>
<evidence type="ECO:0000313" key="7">
    <source>
        <dbReference type="Proteomes" id="UP000244911"/>
    </source>
</evidence>
<dbReference type="PANTHER" id="PTHR30537">
    <property type="entry name" value="HTH-TYPE TRANSCRIPTIONAL REGULATOR"/>
    <property type="match status" value="1"/>
</dbReference>
<keyword evidence="2" id="KW-0805">Transcription regulation</keyword>
<comment type="similarity">
    <text evidence="1">Belongs to the LysR transcriptional regulatory family.</text>
</comment>
<dbReference type="InterPro" id="IPR036390">
    <property type="entry name" value="WH_DNA-bd_sf"/>
</dbReference>
<evidence type="ECO:0000313" key="6">
    <source>
        <dbReference type="EMBL" id="SPF75071.1"/>
    </source>
</evidence>
<dbReference type="PROSITE" id="PS50931">
    <property type="entry name" value="HTH_LYSR"/>
    <property type="match status" value="1"/>
</dbReference>
<evidence type="ECO:0000259" key="5">
    <source>
        <dbReference type="PROSITE" id="PS50931"/>
    </source>
</evidence>
<dbReference type="Proteomes" id="UP000244911">
    <property type="component" value="Unassembled WGS sequence"/>
</dbReference>
<evidence type="ECO:0000256" key="4">
    <source>
        <dbReference type="ARBA" id="ARBA00023163"/>
    </source>
</evidence>
<feature type="domain" description="HTH lysR-type" evidence="5">
    <location>
        <begin position="28"/>
        <end position="85"/>
    </location>
</feature>
<dbReference type="EMBL" id="OMOI01000001">
    <property type="protein sequence ID" value="SPF75071.1"/>
    <property type="molecule type" value="Genomic_DNA"/>
</dbReference>
<dbReference type="SUPFAM" id="SSF46785">
    <property type="entry name" value="Winged helix' DNA-binding domain"/>
    <property type="match status" value="1"/>
</dbReference>
<dbReference type="PANTHER" id="PTHR30537:SF5">
    <property type="entry name" value="HTH-TYPE TRANSCRIPTIONAL ACTIVATOR TTDR-RELATED"/>
    <property type="match status" value="1"/>
</dbReference>
<dbReference type="Pfam" id="PF00126">
    <property type="entry name" value="HTH_1"/>
    <property type="match status" value="1"/>
</dbReference>
<dbReference type="Gene3D" id="1.10.10.10">
    <property type="entry name" value="Winged helix-like DNA-binding domain superfamily/Winged helix DNA-binding domain"/>
    <property type="match status" value="1"/>
</dbReference>
<dbReference type="PRINTS" id="PR00039">
    <property type="entry name" value="HTHLYSR"/>
</dbReference>
<dbReference type="GO" id="GO:0003700">
    <property type="term" value="F:DNA-binding transcription factor activity"/>
    <property type="evidence" value="ECO:0007669"/>
    <property type="project" value="InterPro"/>
</dbReference>
<keyword evidence="7" id="KW-1185">Reference proteome</keyword>